<dbReference type="PROSITE" id="PS51253">
    <property type="entry name" value="HTH_CENPB"/>
    <property type="match status" value="1"/>
</dbReference>
<feature type="non-terminal residue" evidence="4">
    <location>
        <position position="1"/>
    </location>
</feature>
<evidence type="ECO:0000313" key="4">
    <source>
        <dbReference type="EMBL" id="KAK7016760.1"/>
    </source>
</evidence>
<feature type="compositionally biased region" description="Basic residues" evidence="2">
    <location>
        <begin position="68"/>
        <end position="78"/>
    </location>
</feature>
<dbReference type="Proteomes" id="UP001381693">
    <property type="component" value="Unassembled WGS sequence"/>
</dbReference>
<keyword evidence="5" id="KW-1185">Reference proteome</keyword>
<organism evidence="4 5">
    <name type="scientific">Halocaridina rubra</name>
    <name type="common">Hawaiian red shrimp</name>
    <dbReference type="NCBI Taxonomy" id="373956"/>
    <lineage>
        <taxon>Eukaryota</taxon>
        <taxon>Metazoa</taxon>
        <taxon>Ecdysozoa</taxon>
        <taxon>Arthropoda</taxon>
        <taxon>Crustacea</taxon>
        <taxon>Multicrustacea</taxon>
        <taxon>Malacostraca</taxon>
        <taxon>Eumalacostraca</taxon>
        <taxon>Eucarida</taxon>
        <taxon>Decapoda</taxon>
        <taxon>Pleocyemata</taxon>
        <taxon>Caridea</taxon>
        <taxon>Atyoidea</taxon>
        <taxon>Atyidae</taxon>
        <taxon>Halocaridina</taxon>
    </lineage>
</organism>
<dbReference type="AlphaFoldDB" id="A0AAN8WBZ3"/>
<evidence type="ECO:0000259" key="3">
    <source>
        <dbReference type="PROSITE" id="PS51253"/>
    </source>
</evidence>
<accession>A0AAN8WBZ3</accession>
<sequence>TEFPYSGNEEFRASTGWLERFKRRFNIKSFKLGEEDTWRSSSSRTLPDDSLITGRLRRKECQTSDKKSLRHMGKKTGKSHSSEFLEQNFDGVTSPLTRIKAELEVSDEFDYTEGGASEGGGSEYMSSEVINSFHPHVNLEEGHLNLEMPPIEEIPSSGEAAGMLAKALVWAAAQPETSAQELFVLKQLQTKAALKCIIRGSH</sequence>
<gene>
    <name evidence="4" type="ORF">SK128_025840</name>
</gene>
<evidence type="ECO:0000256" key="2">
    <source>
        <dbReference type="SAM" id="MobiDB-lite"/>
    </source>
</evidence>
<protein>
    <recommendedName>
        <fullName evidence="3">HTH CENPB-type domain-containing protein</fullName>
    </recommendedName>
</protein>
<keyword evidence="1" id="KW-0238">DNA-binding</keyword>
<name>A0AAN8WBZ3_HALRR</name>
<dbReference type="InterPro" id="IPR006600">
    <property type="entry name" value="HTH_CenpB_DNA-bd_dom"/>
</dbReference>
<dbReference type="Gene3D" id="1.10.10.60">
    <property type="entry name" value="Homeodomain-like"/>
    <property type="match status" value="1"/>
</dbReference>
<evidence type="ECO:0000313" key="5">
    <source>
        <dbReference type="Proteomes" id="UP001381693"/>
    </source>
</evidence>
<comment type="caution">
    <text evidence="4">The sequence shown here is derived from an EMBL/GenBank/DDBJ whole genome shotgun (WGS) entry which is preliminary data.</text>
</comment>
<dbReference type="Pfam" id="PF03221">
    <property type="entry name" value="HTH_Tnp_Tc5"/>
    <property type="match status" value="1"/>
</dbReference>
<evidence type="ECO:0000256" key="1">
    <source>
        <dbReference type="ARBA" id="ARBA00023125"/>
    </source>
</evidence>
<dbReference type="EMBL" id="JAXCGZ010023131">
    <property type="protein sequence ID" value="KAK7016760.1"/>
    <property type="molecule type" value="Genomic_DNA"/>
</dbReference>
<feature type="domain" description="HTH CENPB-type" evidence="3">
    <location>
        <begin position="1"/>
        <end position="31"/>
    </location>
</feature>
<feature type="region of interest" description="Disordered" evidence="2">
    <location>
        <begin position="60"/>
        <end position="81"/>
    </location>
</feature>
<proteinExistence type="predicted"/>
<reference evidence="4 5" key="1">
    <citation type="submission" date="2023-11" db="EMBL/GenBank/DDBJ databases">
        <title>Halocaridina rubra genome assembly.</title>
        <authorList>
            <person name="Smith C."/>
        </authorList>
    </citation>
    <scope>NUCLEOTIDE SEQUENCE [LARGE SCALE GENOMIC DNA]</scope>
    <source>
        <strain evidence="4">EP-1</strain>
        <tissue evidence="4">Whole</tissue>
    </source>
</reference>
<dbReference type="GO" id="GO:0003677">
    <property type="term" value="F:DNA binding"/>
    <property type="evidence" value="ECO:0007669"/>
    <property type="project" value="UniProtKB-KW"/>
</dbReference>